<sequence>MSSEYNLNTMKNERNHCQLGLGNVQTPRAILSSLISVFSPKLFSMPRFSTSHHGYIRSKTVKCVCASDFTVPAAIAAKILPITDISLCRVFDFTLLHPVPATLGKASNTSAFFSKHAPDITAKAPVQYEGDEMWEGHQGESGVRHCDVPMGGAVAAARTAPRAASLGDAQRKGREEKKGRHALIVLSVRCRKGHTAAGAGAWIGNRPVWADGSERVGAREGGKEKYGGEIMKYGRWTD</sequence>
<protein>
    <submittedName>
        <fullName evidence="1">Uncharacterized protein</fullName>
    </submittedName>
</protein>
<accession>A0AAD7BSW2</accession>
<proteinExistence type="predicted"/>
<dbReference type="EMBL" id="JARKIE010000525">
    <property type="protein sequence ID" value="KAJ7629913.1"/>
    <property type="molecule type" value="Genomic_DNA"/>
</dbReference>
<dbReference type="AlphaFoldDB" id="A0AAD7BSW2"/>
<gene>
    <name evidence="1" type="ORF">B0H17DRAFT_1150377</name>
</gene>
<comment type="caution">
    <text evidence="1">The sequence shown here is derived from an EMBL/GenBank/DDBJ whole genome shotgun (WGS) entry which is preliminary data.</text>
</comment>
<keyword evidence="2" id="KW-1185">Reference proteome</keyword>
<dbReference type="Proteomes" id="UP001221757">
    <property type="component" value="Unassembled WGS sequence"/>
</dbReference>
<name>A0AAD7BSW2_MYCRO</name>
<reference evidence="1" key="1">
    <citation type="submission" date="2023-03" db="EMBL/GenBank/DDBJ databases">
        <title>Massive genome expansion in bonnet fungi (Mycena s.s.) driven by repeated elements and novel gene families across ecological guilds.</title>
        <authorList>
            <consortium name="Lawrence Berkeley National Laboratory"/>
            <person name="Harder C.B."/>
            <person name="Miyauchi S."/>
            <person name="Viragh M."/>
            <person name="Kuo A."/>
            <person name="Thoen E."/>
            <person name="Andreopoulos B."/>
            <person name="Lu D."/>
            <person name="Skrede I."/>
            <person name="Drula E."/>
            <person name="Henrissat B."/>
            <person name="Morin E."/>
            <person name="Kohler A."/>
            <person name="Barry K."/>
            <person name="LaButti K."/>
            <person name="Morin E."/>
            <person name="Salamov A."/>
            <person name="Lipzen A."/>
            <person name="Mereny Z."/>
            <person name="Hegedus B."/>
            <person name="Baldrian P."/>
            <person name="Stursova M."/>
            <person name="Weitz H."/>
            <person name="Taylor A."/>
            <person name="Grigoriev I.V."/>
            <person name="Nagy L.G."/>
            <person name="Martin F."/>
            <person name="Kauserud H."/>
        </authorList>
    </citation>
    <scope>NUCLEOTIDE SEQUENCE</scope>
    <source>
        <strain evidence="1">CBHHK067</strain>
    </source>
</reference>
<evidence type="ECO:0000313" key="1">
    <source>
        <dbReference type="EMBL" id="KAJ7629913.1"/>
    </source>
</evidence>
<organism evidence="1 2">
    <name type="scientific">Mycena rosella</name>
    <name type="common">Pink bonnet</name>
    <name type="synonym">Agaricus rosellus</name>
    <dbReference type="NCBI Taxonomy" id="1033263"/>
    <lineage>
        <taxon>Eukaryota</taxon>
        <taxon>Fungi</taxon>
        <taxon>Dikarya</taxon>
        <taxon>Basidiomycota</taxon>
        <taxon>Agaricomycotina</taxon>
        <taxon>Agaricomycetes</taxon>
        <taxon>Agaricomycetidae</taxon>
        <taxon>Agaricales</taxon>
        <taxon>Marasmiineae</taxon>
        <taxon>Mycenaceae</taxon>
        <taxon>Mycena</taxon>
    </lineage>
</organism>
<evidence type="ECO:0000313" key="2">
    <source>
        <dbReference type="Proteomes" id="UP001221757"/>
    </source>
</evidence>